<accession>A0A1H4IVB5</accession>
<organism evidence="1 2">
    <name type="scientific">Nitratireductor aquibiodomus</name>
    <dbReference type="NCBI Taxonomy" id="204799"/>
    <lineage>
        <taxon>Bacteria</taxon>
        <taxon>Pseudomonadati</taxon>
        <taxon>Pseudomonadota</taxon>
        <taxon>Alphaproteobacteria</taxon>
        <taxon>Hyphomicrobiales</taxon>
        <taxon>Phyllobacteriaceae</taxon>
        <taxon>Nitratireductor</taxon>
    </lineage>
</organism>
<proteinExistence type="predicted"/>
<keyword evidence="2" id="KW-1185">Reference proteome</keyword>
<dbReference type="SUPFAM" id="SSF56784">
    <property type="entry name" value="HAD-like"/>
    <property type="match status" value="1"/>
</dbReference>
<evidence type="ECO:0000313" key="2">
    <source>
        <dbReference type="Proteomes" id="UP000199064"/>
    </source>
</evidence>
<sequence length="217" mass="24759">MTIDPETARQIDELSLSNQPLLVLDVDDVILEFIRPFPEYLRTRGFELKLESFGLNGNVADLSSGQRVDNETVAQLVDAFFEVQHDWQKLAEDASETIARLSRASQVVLLTAMPHRYRQTRRALLDQLEMRYPLLTTERAKGPAIKRLRGDHPRPVAFVDDMYYNLVSVRDTVVDAHLFHLMADNSVRALMPPIPQGITVVEHWKEAGEKIARSLKL</sequence>
<protein>
    <recommendedName>
        <fullName evidence="3">FMN phosphatase YigB, HAD superfamily</fullName>
    </recommendedName>
</protein>
<dbReference type="Proteomes" id="UP000199064">
    <property type="component" value="Unassembled WGS sequence"/>
</dbReference>
<evidence type="ECO:0008006" key="3">
    <source>
        <dbReference type="Google" id="ProtNLM"/>
    </source>
</evidence>
<dbReference type="AlphaFoldDB" id="A0A1H4IVB5"/>
<dbReference type="InterPro" id="IPR036412">
    <property type="entry name" value="HAD-like_sf"/>
</dbReference>
<dbReference type="RefSeq" id="WP_090326623.1">
    <property type="nucleotide sequence ID" value="NZ_FNSL01000001.1"/>
</dbReference>
<reference evidence="2" key="1">
    <citation type="submission" date="2016-10" db="EMBL/GenBank/DDBJ databases">
        <authorList>
            <person name="Varghese N."/>
            <person name="Submissions S."/>
        </authorList>
    </citation>
    <scope>NUCLEOTIDE SEQUENCE [LARGE SCALE GENOMIC DNA]</scope>
    <source>
        <strain evidence="2">ES.061</strain>
    </source>
</reference>
<gene>
    <name evidence="1" type="ORF">SAMN05216452_0637</name>
</gene>
<name>A0A1H4IVB5_9HYPH</name>
<evidence type="ECO:0000313" key="1">
    <source>
        <dbReference type="EMBL" id="SEB38009.1"/>
    </source>
</evidence>
<dbReference type="EMBL" id="FNSL01000001">
    <property type="protein sequence ID" value="SEB38009.1"/>
    <property type="molecule type" value="Genomic_DNA"/>
</dbReference>